<dbReference type="EMBL" id="DVGC01000053">
    <property type="protein sequence ID" value="HIR06143.1"/>
    <property type="molecule type" value="Genomic_DNA"/>
</dbReference>
<name>A0A9D1A799_9FIRM</name>
<evidence type="ECO:0000313" key="1">
    <source>
        <dbReference type="EMBL" id="HIR06143.1"/>
    </source>
</evidence>
<reference evidence="1" key="2">
    <citation type="journal article" date="2021" name="PeerJ">
        <title>Extensive microbial diversity within the chicken gut microbiome revealed by metagenomics and culture.</title>
        <authorList>
            <person name="Gilroy R."/>
            <person name="Ravi A."/>
            <person name="Getino M."/>
            <person name="Pursley I."/>
            <person name="Horton D.L."/>
            <person name="Alikhan N.F."/>
            <person name="Baker D."/>
            <person name="Gharbi K."/>
            <person name="Hall N."/>
            <person name="Watson M."/>
            <person name="Adriaenssens E.M."/>
            <person name="Foster-Nyarko E."/>
            <person name="Jarju S."/>
            <person name="Secka A."/>
            <person name="Antonio M."/>
            <person name="Oren A."/>
            <person name="Chaudhuri R.R."/>
            <person name="La Ragione R."/>
            <person name="Hildebrand F."/>
            <person name="Pallen M.J."/>
        </authorList>
    </citation>
    <scope>NUCLEOTIDE SEQUENCE</scope>
    <source>
        <strain evidence="1">CHK180-2868</strain>
    </source>
</reference>
<accession>A0A9D1A799</accession>
<gene>
    <name evidence="1" type="ORF">IAB28_09300</name>
</gene>
<evidence type="ECO:0000313" key="2">
    <source>
        <dbReference type="Proteomes" id="UP000824250"/>
    </source>
</evidence>
<protein>
    <submittedName>
        <fullName evidence="1">Uncharacterized protein</fullName>
    </submittedName>
</protein>
<dbReference type="Proteomes" id="UP000824250">
    <property type="component" value="Unassembled WGS sequence"/>
</dbReference>
<dbReference type="AlphaFoldDB" id="A0A9D1A799"/>
<proteinExistence type="predicted"/>
<organism evidence="1 2">
    <name type="scientific">Candidatus Copromonas faecavium</name>
    <name type="common">nom. illeg.</name>
    <dbReference type="NCBI Taxonomy" id="2840740"/>
    <lineage>
        <taxon>Bacteria</taxon>
        <taxon>Bacillati</taxon>
        <taxon>Bacillota</taxon>
        <taxon>Clostridia</taxon>
        <taxon>Lachnospirales</taxon>
        <taxon>Lachnospiraceae</taxon>
        <taxon>Candidatus Copromonas (nom. illeg.)</taxon>
    </lineage>
</organism>
<comment type="caution">
    <text evidence="1">The sequence shown here is derived from an EMBL/GenBank/DDBJ whole genome shotgun (WGS) entry which is preliminary data.</text>
</comment>
<sequence length="57" mass="6358">MIYKQFQDIQLSRLGMGNMRLPVRGGRLAVPCTACLHRLRPVYLPLSPEHCGAGDYG</sequence>
<reference evidence="1" key="1">
    <citation type="submission" date="2020-10" db="EMBL/GenBank/DDBJ databases">
        <authorList>
            <person name="Gilroy R."/>
        </authorList>
    </citation>
    <scope>NUCLEOTIDE SEQUENCE</scope>
    <source>
        <strain evidence="1">CHK180-2868</strain>
    </source>
</reference>